<accession>A0A5B7H0A3</accession>
<keyword evidence="3" id="KW-1185">Reference proteome</keyword>
<sequence>MSQEVLEFYKFPLPSPPSETSPRRHSNHQPMSHPHCLHPSTQLARDVEIVVLTANEAHIDTMRDTVCFRRPQM</sequence>
<comment type="caution">
    <text evidence="2">The sequence shown here is derived from an EMBL/GenBank/DDBJ whole genome shotgun (WGS) entry which is preliminary data.</text>
</comment>
<organism evidence="2 3">
    <name type="scientific">Portunus trituberculatus</name>
    <name type="common">Swimming crab</name>
    <name type="synonym">Neptunus trituberculatus</name>
    <dbReference type="NCBI Taxonomy" id="210409"/>
    <lineage>
        <taxon>Eukaryota</taxon>
        <taxon>Metazoa</taxon>
        <taxon>Ecdysozoa</taxon>
        <taxon>Arthropoda</taxon>
        <taxon>Crustacea</taxon>
        <taxon>Multicrustacea</taxon>
        <taxon>Malacostraca</taxon>
        <taxon>Eumalacostraca</taxon>
        <taxon>Eucarida</taxon>
        <taxon>Decapoda</taxon>
        <taxon>Pleocyemata</taxon>
        <taxon>Brachyura</taxon>
        <taxon>Eubrachyura</taxon>
        <taxon>Portunoidea</taxon>
        <taxon>Portunidae</taxon>
        <taxon>Portuninae</taxon>
        <taxon>Portunus</taxon>
    </lineage>
</organism>
<evidence type="ECO:0000256" key="1">
    <source>
        <dbReference type="SAM" id="MobiDB-lite"/>
    </source>
</evidence>
<dbReference type="EMBL" id="VSRR010020043">
    <property type="protein sequence ID" value="MPC62767.1"/>
    <property type="molecule type" value="Genomic_DNA"/>
</dbReference>
<name>A0A5B7H0A3_PORTR</name>
<evidence type="ECO:0000313" key="2">
    <source>
        <dbReference type="EMBL" id="MPC62767.1"/>
    </source>
</evidence>
<gene>
    <name evidence="2" type="ORF">E2C01_056857</name>
</gene>
<dbReference type="Proteomes" id="UP000324222">
    <property type="component" value="Unassembled WGS sequence"/>
</dbReference>
<dbReference type="AlphaFoldDB" id="A0A5B7H0A3"/>
<protein>
    <submittedName>
        <fullName evidence="2">Uncharacterized protein</fullName>
    </submittedName>
</protein>
<proteinExistence type="predicted"/>
<evidence type="ECO:0000313" key="3">
    <source>
        <dbReference type="Proteomes" id="UP000324222"/>
    </source>
</evidence>
<reference evidence="2 3" key="1">
    <citation type="submission" date="2019-05" db="EMBL/GenBank/DDBJ databases">
        <title>Another draft genome of Portunus trituberculatus and its Hox gene families provides insights of decapod evolution.</title>
        <authorList>
            <person name="Jeong J.-H."/>
            <person name="Song I."/>
            <person name="Kim S."/>
            <person name="Choi T."/>
            <person name="Kim D."/>
            <person name="Ryu S."/>
            <person name="Kim W."/>
        </authorList>
    </citation>
    <scope>NUCLEOTIDE SEQUENCE [LARGE SCALE GENOMIC DNA]</scope>
    <source>
        <tissue evidence="2">Muscle</tissue>
    </source>
</reference>
<feature type="region of interest" description="Disordered" evidence="1">
    <location>
        <begin position="1"/>
        <end position="38"/>
    </location>
</feature>